<comment type="similarity">
    <text evidence="2">Belongs to the peptidase S26C family.</text>
</comment>
<dbReference type="AlphaFoldDB" id="A0A379DET4"/>
<dbReference type="OrthoDB" id="5360818at2"/>
<feature type="transmembrane region" description="Helical" evidence="6">
    <location>
        <begin position="7"/>
        <end position="28"/>
    </location>
</feature>
<organism evidence="9 10">
    <name type="scientific">Phocoenobacter uteri</name>
    <dbReference type="NCBI Taxonomy" id="146806"/>
    <lineage>
        <taxon>Bacteria</taxon>
        <taxon>Pseudomonadati</taxon>
        <taxon>Pseudomonadota</taxon>
        <taxon>Gammaproteobacteria</taxon>
        <taxon>Pasteurellales</taxon>
        <taxon>Pasteurellaceae</taxon>
        <taxon>Phocoenobacter</taxon>
    </lineage>
</organism>
<keyword evidence="5" id="KW-0184">Conjugation</keyword>
<dbReference type="EMBL" id="UGTA01000002">
    <property type="protein sequence ID" value="SUB76427.1"/>
    <property type="molecule type" value="Genomic_DNA"/>
</dbReference>
<dbReference type="Proteomes" id="UP000255417">
    <property type="component" value="Unassembled WGS sequence"/>
</dbReference>
<keyword evidence="4" id="KW-0574">Periplasm</keyword>
<dbReference type="GO" id="GO:0042597">
    <property type="term" value="C:periplasmic space"/>
    <property type="evidence" value="ECO:0007669"/>
    <property type="project" value="UniProtKB-SubCell"/>
</dbReference>
<feature type="domain" description="Peptidase S26" evidence="7">
    <location>
        <begin position="6"/>
        <end position="167"/>
    </location>
</feature>
<dbReference type="NCBIfam" id="NF010459">
    <property type="entry name" value="PRK13884.1"/>
    <property type="match status" value="1"/>
</dbReference>
<evidence type="ECO:0000256" key="6">
    <source>
        <dbReference type="SAM" id="Phobius"/>
    </source>
</evidence>
<dbReference type="EMBL" id="UGTA01000002">
    <property type="protein sequence ID" value="SUB76385.1"/>
    <property type="molecule type" value="Genomic_DNA"/>
</dbReference>
<name>A0A379DET4_9PAST</name>
<evidence type="ECO:0000256" key="5">
    <source>
        <dbReference type="ARBA" id="ARBA00022971"/>
    </source>
</evidence>
<keyword evidence="6" id="KW-0812">Transmembrane</keyword>
<evidence type="ECO:0000313" key="9">
    <source>
        <dbReference type="EMBL" id="SUB76427.1"/>
    </source>
</evidence>
<protein>
    <submittedName>
        <fullName evidence="9">Conjugal transfer peptidase TraF</fullName>
    </submittedName>
</protein>
<dbReference type="GO" id="GO:0006465">
    <property type="term" value="P:signal peptide processing"/>
    <property type="evidence" value="ECO:0007669"/>
    <property type="project" value="InterPro"/>
</dbReference>
<evidence type="ECO:0000256" key="4">
    <source>
        <dbReference type="ARBA" id="ARBA00022764"/>
    </source>
</evidence>
<keyword evidence="3" id="KW-0732">Signal</keyword>
<evidence type="ECO:0000256" key="3">
    <source>
        <dbReference type="ARBA" id="ARBA00022729"/>
    </source>
</evidence>
<dbReference type="GO" id="GO:0004252">
    <property type="term" value="F:serine-type endopeptidase activity"/>
    <property type="evidence" value="ECO:0007669"/>
    <property type="project" value="InterPro"/>
</dbReference>
<dbReference type="RefSeq" id="WP_115316467.1">
    <property type="nucleotide sequence ID" value="NZ_LWIF01000002.1"/>
</dbReference>
<keyword evidence="6" id="KW-0472">Membrane</keyword>
<dbReference type="NCBIfam" id="TIGR02771">
    <property type="entry name" value="TraF_Ti"/>
    <property type="match status" value="1"/>
</dbReference>
<dbReference type="InterPro" id="IPR014139">
    <property type="entry name" value="Peptidase_S26C_TraF"/>
</dbReference>
<dbReference type="InterPro" id="IPR019533">
    <property type="entry name" value="Peptidase_S26"/>
</dbReference>
<evidence type="ECO:0000313" key="8">
    <source>
        <dbReference type="EMBL" id="SUB76385.1"/>
    </source>
</evidence>
<comment type="subcellular location">
    <subcellularLocation>
        <location evidence="1">Periplasm</location>
    </subcellularLocation>
</comment>
<evidence type="ECO:0000256" key="2">
    <source>
        <dbReference type="ARBA" id="ARBA00005849"/>
    </source>
</evidence>
<dbReference type="SUPFAM" id="SSF51306">
    <property type="entry name" value="LexA/Signal peptidase"/>
    <property type="match status" value="1"/>
</dbReference>
<dbReference type="Gene3D" id="2.10.109.10">
    <property type="entry name" value="Umud Fragment, subunit A"/>
    <property type="match status" value="1"/>
</dbReference>
<proteinExistence type="inferred from homology"/>
<dbReference type="InterPro" id="IPR036286">
    <property type="entry name" value="LexA/Signal_pep-like_sf"/>
</dbReference>
<keyword evidence="10" id="KW-1185">Reference proteome</keyword>
<evidence type="ECO:0000256" key="1">
    <source>
        <dbReference type="ARBA" id="ARBA00004418"/>
    </source>
</evidence>
<accession>A0A379DET4</accession>
<keyword evidence="6" id="KW-1133">Transmembrane helix</keyword>
<gene>
    <name evidence="8" type="ORF">NCTC12872_02013</name>
    <name evidence="9" type="ORF">NCTC12872_02056</name>
</gene>
<reference evidence="9 10" key="1">
    <citation type="submission" date="2018-06" db="EMBL/GenBank/DDBJ databases">
        <authorList>
            <consortium name="Pathogen Informatics"/>
            <person name="Doyle S."/>
        </authorList>
    </citation>
    <scope>NUCLEOTIDE SEQUENCE [LARGE SCALE GENOMIC DNA]</scope>
    <source>
        <strain evidence="9 10">NCTC12872</strain>
    </source>
</reference>
<sequence length="173" mass="19816">MKKLVWISKYFIIILSIGFLFIVSGYFLGIRINTTPSIPVGIYKIIDKTPEKGDVILFCPPNNFLFQEARNRMWINKGFCDGELGMMMKILVASEGDKVSINSFGVTINGNYYLHSKRISGLNIPVKSFNNYILKKGEMLTMTDKNPMSFDGRYYGILNYKNINNVVIPIFTW</sequence>
<dbReference type="Pfam" id="PF10502">
    <property type="entry name" value="Peptidase_S26"/>
    <property type="match status" value="1"/>
</dbReference>
<evidence type="ECO:0000259" key="7">
    <source>
        <dbReference type="Pfam" id="PF10502"/>
    </source>
</evidence>
<evidence type="ECO:0000313" key="10">
    <source>
        <dbReference type="Proteomes" id="UP000255417"/>
    </source>
</evidence>